<evidence type="ECO:0000259" key="1">
    <source>
        <dbReference type="Pfam" id="PF00561"/>
    </source>
</evidence>
<proteinExistence type="predicted"/>
<evidence type="ECO:0000313" key="2">
    <source>
        <dbReference type="EMBL" id="GAA2682787.1"/>
    </source>
</evidence>
<name>A0ABN3SQD9_9ACTN</name>
<reference evidence="2 3" key="1">
    <citation type="journal article" date="2019" name="Int. J. Syst. Evol. Microbiol.">
        <title>The Global Catalogue of Microorganisms (GCM) 10K type strain sequencing project: providing services to taxonomists for standard genome sequencing and annotation.</title>
        <authorList>
            <consortium name="The Broad Institute Genomics Platform"/>
            <consortium name="The Broad Institute Genome Sequencing Center for Infectious Disease"/>
            <person name="Wu L."/>
            <person name="Ma J."/>
        </authorList>
    </citation>
    <scope>NUCLEOTIDE SEQUENCE [LARGE SCALE GENOMIC DNA]</scope>
    <source>
        <strain evidence="2 3">JCM 6835</strain>
    </source>
</reference>
<dbReference type="InterPro" id="IPR029058">
    <property type="entry name" value="AB_hydrolase_fold"/>
</dbReference>
<dbReference type="RefSeq" id="WP_346152235.1">
    <property type="nucleotide sequence ID" value="NZ_BAAATE010000023.1"/>
</dbReference>
<dbReference type="GO" id="GO:0016787">
    <property type="term" value="F:hydrolase activity"/>
    <property type="evidence" value="ECO:0007669"/>
    <property type="project" value="UniProtKB-KW"/>
</dbReference>
<dbReference type="Gene3D" id="3.40.50.1820">
    <property type="entry name" value="alpha/beta hydrolase"/>
    <property type="match status" value="1"/>
</dbReference>
<dbReference type="PANTHER" id="PTHR43433">
    <property type="entry name" value="HYDROLASE, ALPHA/BETA FOLD FAMILY PROTEIN"/>
    <property type="match status" value="1"/>
</dbReference>
<feature type="domain" description="AB hydrolase-1" evidence="1">
    <location>
        <begin position="23"/>
        <end position="244"/>
    </location>
</feature>
<dbReference type="PANTHER" id="PTHR43433:SF5">
    <property type="entry name" value="AB HYDROLASE-1 DOMAIN-CONTAINING PROTEIN"/>
    <property type="match status" value="1"/>
</dbReference>
<keyword evidence="3" id="KW-1185">Reference proteome</keyword>
<organism evidence="2 3">
    <name type="scientific">Nonomuraea recticatena</name>
    <dbReference type="NCBI Taxonomy" id="46178"/>
    <lineage>
        <taxon>Bacteria</taxon>
        <taxon>Bacillati</taxon>
        <taxon>Actinomycetota</taxon>
        <taxon>Actinomycetes</taxon>
        <taxon>Streptosporangiales</taxon>
        <taxon>Streptosporangiaceae</taxon>
        <taxon>Nonomuraea</taxon>
    </lineage>
</organism>
<dbReference type="Proteomes" id="UP001501666">
    <property type="component" value="Unassembled WGS sequence"/>
</dbReference>
<comment type="caution">
    <text evidence="2">The sequence shown here is derived from an EMBL/GenBank/DDBJ whole genome shotgun (WGS) entry which is preliminary data.</text>
</comment>
<dbReference type="PRINTS" id="PR00111">
    <property type="entry name" value="ABHYDROLASE"/>
</dbReference>
<evidence type="ECO:0000313" key="3">
    <source>
        <dbReference type="Proteomes" id="UP001501666"/>
    </source>
</evidence>
<protein>
    <submittedName>
        <fullName evidence="2">Alpha/beta hydrolase</fullName>
    </submittedName>
</protein>
<keyword evidence="2" id="KW-0378">Hydrolase</keyword>
<dbReference type="EMBL" id="BAAATE010000023">
    <property type="protein sequence ID" value="GAA2682787.1"/>
    <property type="molecule type" value="Genomic_DNA"/>
</dbReference>
<gene>
    <name evidence="2" type="ORF">GCM10010412_068190</name>
</gene>
<dbReference type="Pfam" id="PF00561">
    <property type="entry name" value="Abhydrolase_1"/>
    <property type="match status" value="1"/>
</dbReference>
<sequence length="269" mass="29640">MGEAIDVNGTRMWVERHGRGPDVLLIAGLSDPAEAWQAQLDGLADRYRLIAFDNRGAGRTPLPQGRLSVPLMADDAAALLRALDVPAAHVAGFSGGSLIAQELALRHPGLVRSLVLMSTFARSDAYFRAMTGFWRWMVEAAPSPRAMLEAFFLWVYTPRAHADGTVERMIEEALAFPHQQSVEAFQRQLEAFETHETLDRLREIAVPTLVLAGEVDRATPPSLGREVAEAISGAVFEVLQGEAHQPFQEVPDEFNARVDAFWREVDGRG</sequence>
<dbReference type="SUPFAM" id="SSF53474">
    <property type="entry name" value="alpha/beta-Hydrolases"/>
    <property type="match status" value="1"/>
</dbReference>
<accession>A0ABN3SQD9</accession>
<dbReference type="InterPro" id="IPR000073">
    <property type="entry name" value="AB_hydrolase_1"/>
</dbReference>
<dbReference type="InterPro" id="IPR050471">
    <property type="entry name" value="AB_hydrolase"/>
</dbReference>